<evidence type="ECO:0000313" key="2">
    <source>
        <dbReference type="EMBL" id="TNN44335.1"/>
    </source>
</evidence>
<dbReference type="EMBL" id="SRLO01000910">
    <property type="protein sequence ID" value="TNN44335.1"/>
    <property type="molecule type" value="Genomic_DNA"/>
</dbReference>
<dbReference type="Proteomes" id="UP000314294">
    <property type="component" value="Unassembled WGS sequence"/>
</dbReference>
<protein>
    <submittedName>
        <fullName evidence="2">Uncharacterized protein</fullName>
    </submittedName>
</protein>
<sequence length="95" mass="10472">MPASSSVWTVLWCPLRAARWSGVCRRVWLVMRLGLVLKWGYLDPWGNVKALYGGREGPQGQGRQTASWLPLKGPGSVSSWSSTETTSECPYCAAQ</sequence>
<feature type="compositionally biased region" description="Low complexity" evidence="1">
    <location>
        <begin position="76"/>
        <end position="86"/>
    </location>
</feature>
<reference evidence="2 3" key="1">
    <citation type="submission" date="2019-03" db="EMBL/GenBank/DDBJ databases">
        <title>First draft genome of Liparis tanakae, snailfish: a comprehensive survey of snailfish specific genes.</title>
        <authorList>
            <person name="Kim W."/>
            <person name="Song I."/>
            <person name="Jeong J.-H."/>
            <person name="Kim D."/>
            <person name="Kim S."/>
            <person name="Ryu S."/>
            <person name="Song J.Y."/>
            <person name="Lee S.K."/>
        </authorList>
    </citation>
    <scope>NUCLEOTIDE SEQUENCE [LARGE SCALE GENOMIC DNA]</scope>
    <source>
        <tissue evidence="2">Muscle</tissue>
    </source>
</reference>
<name>A0A4Z2FU29_9TELE</name>
<comment type="caution">
    <text evidence="2">The sequence shown here is derived from an EMBL/GenBank/DDBJ whole genome shotgun (WGS) entry which is preliminary data.</text>
</comment>
<keyword evidence="3" id="KW-1185">Reference proteome</keyword>
<accession>A0A4Z2FU29</accession>
<feature type="region of interest" description="Disordered" evidence="1">
    <location>
        <begin position="56"/>
        <end position="86"/>
    </location>
</feature>
<organism evidence="2 3">
    <name type="scientific">Liparis tanakae</name>
    <name type="common">Tanaka's snailfish</name>
    <dbReference type="NCBI Taxonomy" id="230148"/>
    <lineage>
        <taxon>Eukaryota</taxon>
        <taxon>Metazoa</taxon>
        <taxon>Chordata</taxon>
        <taxon>Craniata</taxon>
        <taxon>Vertebrata</taxon>
        <taxon>Euteleostomi</taxon>
        <taxon>Actinopterygii</taxon>
        <taxon>Neopterygii</taxon>
        <taxon>Teleostei</taxon>
        <taxon>Neoteleostei</taxon>
        <taxon>Acanthomorphata</taxon>
        <taxon>Eupercaria</taxon>
        <taxon>Perciformes</taxon>
        <taxon>Cottioidei</taxon>
        <taxon>Cottales</taxon>
        <taxon>Liparidae</taxon>
        <taxon>Liparis</taxon>
    </lineage>
</organism>
<gene>
    <name evidence="2" type="ORF">EYF80_045457</name>
</gene>
<proteinExistence type="predicted"/>
<evidence type="ECO:0000256" key="1">
    <source>
        <dbReference type="SAM" id="MobiDB-lite"/>
    </source>
</evidence>
<evidence type="ECO:0000313" key="3">
    <source>
        <dbReference type="Proteomes" id="UP000314294"/>
    </source>
</evidence>
<dbReference type="AlphaFoldDB" id="A0A4Z2FU29"/>